<feature type="domain" description="SusD-like N-terminal" evidence="7">
    <location>
        <begin position="18"/>
        <end position="180"/>
    </location>
</feature>
<name>A0ABR7D2S2_9BACT</name>
<evidence type="ECO:0000256" key="1">
    <source>
        <dbReference type="ARBA" id="ARBA00004442"/>
    </source>
</evidence>
<keyword evidence="3" id="KW-0732">Signal</keyword>
<dbReference type="Pfam" id="PF07980">
    <property type="entry name" value="SusD_RagB"/>
    <property type="match status" value="1"/>
</dbReference>
<evidence type="ECO:0000256" key="2">
    <source>
        <dbReference type="ARBA" id="ARBA00006275"/>
    </source>
</evidence>
<reference evidence="8 9" key="1">
    <citation type="submission" date="2020-08" db="EMBL/GenBank/DDBJ databases">
        <title>Genome public.</title>
        <authorList>
            <person name="Liu C."/>
            <person name="Sun Q."/>
        </authorList>
    </citation>
    <scope>NUCLEOTIDE SEQUENCE [LARGE SCALE GENOMIC DNA]</scope>
    <source>
        <strain evidence="8 9">NSJ-56</strain>
    </source>
</reference>
<evidence type="ECO:0000256" key="4">
    <source>
        <dbReference type="ARBA" id="ARBA00023136"/>
    </source>
</evidence>
<dbReference type="InterPro" id="IPR033985">
    <property type="entry name" value="SusD-like_N"/>
</dbReference>
<dbReference type="InterPro" id="IPR012944">
    <property type="entry name" value="SusD_RagB_dom"/>
</dbReference>
<proteinExistence type="inferred from homology"/>
<accession>A0ABR7D2S2</accession>
<evidence type="ECO:0000259" key="7">
    <source>
        <dbReference type="Pfam" id="PF14322"/>
    </source>
</evidence>
<dbReference type="Pfam" id="PF14322">
    <property type="entry name" value="SusD-like_3"/>
    <property type="match status" value="1"/>
</dbReference>
<evidence type="ECO:0000313" key="9">
    <source>
        <dbReference type="Proteomes" id="UP000646484"/>
    </source>
</evidence>
<evidence type="ECO:0000256" key="3">
    <source>
        <dbReference type="ARBA" id="ARBA00022729"/>
    </source>
</evidence>
<dbReference type="SUPFAM" id="SSF48452">
    <property type="entry name" value="TPR-like"/>
    <property type="match status" value="1"/>
</dbReference>
<dbReference type="Proteomes" id="UP000646484">
    <property type="component" value="Unassembled WGS sequence"/>
</dbReference>
<comment type="subcellular location">
    <subcellularLocation>
        <location evidence="1">Cell outer membrane</location>
    </subcellularLocation>
</comment>
<dbReference type="Gene3D" id="1.25.40.390">
    <property type="match status" value="1"/>
</dbReference>
<comment type="caution">
    <text evidence="8">The sequence shown here is derived from an EMBL/GenBank/DDBJ whole genome shotgun (WGS) entry which is preliminary data.</text>
</comment>
<protein>
    <submittedName>
        <fullName evidence="8">RagB/SusD family nutrient uptake outer membrane protein</fullName>
    </submittedName>
</protein>
<dbReference type="InterPro" id="IPR011990">
    <property type="entry name" value="TPR-like_helical_dom_sf"/>
</dbReference>
<keyword evidence="5" id="KW-0998">Cell outer membrane</keyword>
<keyword evidence="9" id="KW-1185">Reference proteome</keyword>
<dbReference type="EMBL" id="JACOOH010000006">
    <property type="protein sequence ID" value="MBC5622222.1"/>
    <property type="molecule type" value="Genomic_DNA"/>
</dbReference>
<gene>
    <name evidence="8" type="ORF">H8S64_14055</name>
</gene>
<dbReference type="RefSeq" id="WP_186976798.1">
    <property type="nucleotide sequence ID" value="NZ_JACOOH010000006.1"/>
</dbReference>
<feature type="domain" description="RagB/SusD" evidence="6">
    <location>
        <begin position="282"/>
        <end position="517"/>
    </location>
</feature>
<keyword evidence="4" id="KW-0472">Membrane</keyword>
<evidence type="ECO:0000256" key="5">
    <source>
        <dbReference type="ARBA" id="ARBA00023237"/>
    </source>
</evidence>
<evidence type="ECO:0000313" key="8">
    <source>
        <dbReference type="EMBL" id="MBC5622222.1"/>
    </source>
</evidence>
<evidence type="ECO:0000259" key="6">
    <source>
        <dbReference type="Pfam" id="PF07980"/>
    </source>
</evidence>
<comment type="similarity">
    <text evidence="2">Belongs to the SusD family.</text>
</comment>
<sequence length="531" mass="61289">MKKILILFLFIPLFSCNDWLTVEPEDSVTFVNYFKSESELEALYNMVQSRMKYVCFGRQPYFYSSIDADDVQSDVDGYRKLDVLKYTGTSNTQSWTAFYNVIYLTNVMIENQHRFENVSKERADFWLGQIHFAKALAYFRVAQIWGDAPITPSSESIDPIGKSPALEVLQEALKEARAALVLPTHDKLVGATGAAITTKQCASLGTVNTLLANICAWMGGLTGERKYWEDAERYASEVLDGKAGVYDLESMNGLIENVLGKNRKSDEIIYAISNNALDYDRNYESFQKEAPGHFLISYPYLTEDKSEIANLVNNSKNAYTRIKVTTVKEIYPEENDLRRKEFWYKLGELKYYSKSESESESESETDLESKEDSLYSPYAHIAKWRYMVRQMKEDIAGMPAILTDCDWVFWRLADLILLRAECRVQLDMTDEAVSDLDRVRERAGLAGYAGSTSKEALREEVFLERRRELFGEGQYYFDIVRNGYFRKYLLGGYRTLTDEDVKNGALYTKVHSNAFRKNTLMTQNTYWQWQE</sequence>
<organism evidence="8 9">
    <name type="scientific">Butyricimonas hominis</name>
    <dbReference type="NCBI Taxonomy" id="2763032"/>
    <lineage>
        <taxon>Bacteria</taxon>
        <taxon>Pseudomonadati</taxon>
        <taxon>Bacteroidota</taxon>
        <taxon>Bacteroidia</taxon>
        <taxon>Bacteroidales</taxon>
        <taxon>Odoribacteraceae</taxon>
        <taxon>Butyricimonas</taxon>
    </lineage>
</organism>